<evidence type="ECO:0000313" key="2">
    <source>
        <dbReference type="Proteomes" id="UP000287746"/>
    </source>
</evidence>
<dbReference type="AlphaFoldDB" id="A0A430G2B2"/>
<evidence type="ECO:0000313" key="1">
    <source>
        <dbReference type="EMBL" id="RSY83117.1"/>
    </source>
</evidence>
<dbReference type="EMBL" id="QQYZ01000011">
    <property type="protein sequence ID" value="RSY83117.1"/>
    <property type="molecule type" value="Genomic_DNA"/>
</dbReference>
<gene>
    <name evidence="1" type="ORF">DAH66_12675</name>
</gene>
<dbReference type="RefSeq" id="WP_164523309.1">
    <property type="nucleotide sequence ID" value="NZ_QQYZ01000011.1"/>
</dbReference>
<sequence>MTIERLGVQPIVAASTAAAAKQVYRVVELGEGGETSLEVGCTNDLSVEGNANYVHWSATAETCRVERSIGGLFEPLGETADGFYVDRG</sequence>
<protein>
    <submittedName>
        <fullName evidence="1">Uncharacterized protein</fullName>
    </submittedName>
</protein>
<organism evidence="1 2">
    <name type="scientific">Sphingomonas koreensis</name>
    <dbReference type="NCBI Taxonomy" id="93064"/>
    <lineage>
        <taxon>Bacteria</taxon>
        <taxon>Pseudomonadati</taxon>
        <taxon>Pseudomonadota</taxon>
        <taxon>Alphaproteobacteria</taxon>
        <taxon>Sphingomonadales</taxon>
        <taxon>Sphingomonadaceae</taxon>
        <taxon>Sphingomonas</taxon>
    </lineage>
</organism>
<accession>A0A430G2B2</accession>
<comment type="caution">
    <text evidence="1">The sequence shown here is derived from an EMBL/GenBank/DDBJ whole genome shotgun (WGS) entry which is preliminary data.</text>
</comment>
<name>A0A430G2B2_9SPHN</name>
<dbReference type="Proteomes" id="UP000287746">
    <property type="component" value="Unassembled WGS sequence"/>
</dbReference>
<reference evidence="1 2" key="1">
    <citation type="submission" date="2018-07" db="EMBL/GenBank/DDBJ databases">
        <title>Genomic and Epidemiologic Investigation of an Indolent Hospital Outbreak.</title>
        <authorList>
            <person name="Johnson R.C."/>
            <person name="Deming C."/>
            <person name="Conlan S."/>
            <person name="Zellmer C.J."/>
            <person name="Michelin A.V."/>
            <person name="Lee-Lin S."/>
            <person name="Thomas P.J."/>
            <person name="Park M."/>
            <person name="Weingarten R.A."/>
            <person name="Less J."/>
            <person name="Dekker J.P."/>
            <person name="Frank K.M."/>
            <person name="Musser K.A."/>
            <person name="Mcquiston J.R."/>
            <person name="Henderson D.K."/>
            <person name="Lau A.F."/>
            <person name="Palmore T.N."/>
            <person name="Segre J.A."/>
        </authorList>
    </citation>
    <scope>NUCLEOTIDE SEQUENCE [LARGE SCALE GENOMIC DNA]</scope>
    <source>
        <strain evidence="1 2">SK-CDC1_0717</strain>
    </source>
</reference>
<proteinExistence type="predicted"/>